<dbReference type="GO" id="GO:0010183">
    <property type="term" value="P:pollen tube guidance"/>
    <property type="evidence" value="ECO:0007669"/>
    <property type="project" value="InterPro"/>
</dbReference>
<name>A0A8T2TEQ9_CERRI</name>
<dbReference type="GO" id="GO:0036033">
    <property type="term" value="F:mediator complex binding"/>
    <property type="evidence" value="ECO:0007669"/>
    <property type="project" value="InterPro"/>
</dbReference>
<dbReference type="GO" id="GO:0005634">
    <property type="term" value="C:nucleus"/>
    <property type="evidence" value="ECO:0007669"/>
    <property type="project" value="TreeGrafter"/>
</dbReference>
<dbReference type="AlphaFoldDB" id="A0A8T2TEQ9"/>
<dbReference type="InterPro" id="IPR037502">
    <property type="entry name" value="CBP1"/>
</dbReference>
<keyword evidence="3" id="KW-1185">Reference proteome</keyword>
<proteinExistence type="predicted"/>
<organism evidence="2 3">
    <name type="scientific">Ceratopteris richardii</name>
    <name type="common">Triangle waterfern</name>
    <dbReference type="NCBI Taxonomy" id="49495"/>
    <lineage>
        <taxon>Eukaryota</taxon>
        <taxon>Viridiplantae</taxon>
        <taxon>Streptophyta</taxon>
        <taxon>Embryophyta</taxon>
        <taxon>Tracheophyta</taxon>
        <taxon>Polypodiopsida</taxon>
        <taxon>Polypodiidae</taxon>
        <taxon>Polypodiales</taxon>
        <taxon>Pteridineae</taxon>
        <taxon>Pteridaceae</taxon>
        <taxon>Parkerioideae</taxon>
        <taxon>Ceratopteris</taxon>
    </lineage>
</organism>
<dbReference type="GO" id="GO:0005829">
    <property type="term" value="C:cytosol"/>
    <property type="evidence" value="ECO:0007669"/>
    <property type="project" value="TreeGrafter"/>
</dbReference>
<dbReference type="PANTHER" id="PTHR36345:SF1">
    <property type="entry name" value="CCG-BINDING PROTEIN 1"/>
    <property type="match status" value="1"/>
</dbReference>
<comment type="caution">
    <text evidence="2">The sequence shown here is derived from an EMBL/GenBank/DDBJ whole genome shotgun (WGS) entry which is preliminary data.</text>
</comment>
<accession>A0A8T2TEQ9</accession>
<dbReference type="OMA" id="QKCENEL"/>
<feature type="region of interest" description="Disordered" evidence="1">
    <location>
        <begin position="1"/>
        <end position="29"/>
    </location>
</feature>
<dbReference type="OrthoDB" id="1924011at2759"/>
<reference evidence="2" key="1">
    <citation type="submission" date="2021-08" db="EMBL/GenBank/DDBJ databases">
        <title>WGS assembly of Ceratopteris richardii.</title>
        <authorList>
            <person name="Marchant D.B."/>
            <person name="Chen G."/>
            <person name="Jenkins J."/>
            <person name="Shu S."/>
            <person name="Leebens-Mack J."/>
            <person name="Grimwood J."/>
            <person name="Schmutz J."/>
            <person name="Soltis P."/>
            <person name="Soltis D."/>
            <person name="Chen Z.-H."/>
        </authorList>
    </citation>
    <scope>NUCLEOTIDE SEQUENCE</scope>
    <source>
        <strain evidence="2">Whitten #5841</strain>
        <tissue evidence="2">Leaf</tissue>
    </source>
</reference>
<evidence type="ECO:0000313" key="3">
    <source>
        <dbReference type="Proteomes" id="UP000825935"/>
    </source>
</evidence>
<dbReference type="PANTHER" id="PTHR36345">
    <property type="entry name" value="CCG-BINDING PROTEIN 1"/>
    <property type="match status" value="1"/>
</dbReference>
<evidence type="ECO:0000256" key="1">
    <source>
        <dbReference type="SAM" id="MobiDB-lite"/>
    </source>
</evidence>
<sequence length="238" mass="25839">MALKLSPALSVLPAARGRNPSSTRGSPSPLVAAILENGAESPLISSSSTPSGVPKLEPFSQSRVSRLMKGPSLLEKAEHAILDRCTILEGDDAYNCWEAFSEFEDMKHEYSAQCNIAAPDQRQTECHPLERFENFVRQSGGAASLVKNVRMLALANKKRKSAEETPRVQAAVSTLETDASDAIVDGSNSEHFFPEPGALPPTKEELQLEEEARMPESSFTRLLRAVGNPAPWFSQSTS</sequence>
<dbReference type="Proteomes" id="UP000825935">
    <property type="component" value="Chromosome 13"/>
</dbReference>
<dbReference type="EMBL" id="CM035418">
    <property type="protein sequence ID" value="KAH7420326.1"/>
    <property type="molecule type" value="Genomic_DNA"/>
</dbReference>
<gene>
    <name evidence="2" type="ORF">KP509_13G002300</name>
</gene>
<protein>
    <submittedName>
        <fullName evidence="2">Uncharacterized protein</fullName>
    </submittedName>
</protein>
<evidence type="ECO:0000313" key="2">
    <source>
        <dbReference type="EMBL" id="KAH7420326.1"/>
    </source>
</evidence>